<dbReference type="AlphaFoldDB" id="A0A1G7ZTN7"/>
<gene>
    <name evidence="1" type="ORF">SAMN05660324_4359</name>
</gene>
<sequence>MTSLTLSDSIVVAASPEEVYDLVSDVTRTGEWSPQCRACWWEPGATGAVGDHFGGRQETPERTWETRSRVEEAQRPQAFAWSVNERKVLWRYDLEPVEGGTRLTESWEFLDAGQQFMAEKYGPDAQREIDTRQQAARSGIPATLAAIKQIAEQGTVSQN</sequence>
<dbReference type="CDD" id="cd07812">
    <property type="entry name" value="SRPBCC"/>
    <property type="match status" value="1"/>
</dbReference>
<dbReference type="Proteomes" id="UP000198863">
    <property type="component" value="Unassembled WGS sequence"/>
</dbReference>
<dbReference type="EMBL" id="FNCF01000009">
    <property type="protein sequence ID" value="SDH11987.1"/>
    <property type="molecule type" value="Genomic_DNA"/>
</dbReference>
<proteinExistence type="predicted"/>
<accession>A0A1G7ZTN7</accession>
<dbReference type="Gene3D" id="3.30.530.20">
    <property type="match status" value="1"/>
</dbReference>
<protein>
    <submittedName>
        <fullName evidence="1">Polyketide cyclase / dehydrase and lipid transport</fullName>
    </submittedName>
</protein>
<dbReference type="InterPro" id="IPR023393">
    <property type="entry name" value="START-like_dom_sf"/>
</dbReference>
<organism evidence="1 2">
    <name type="scientific">Klenkia brasiliensis</name>
    <dbReference type="NCBI Taxonomy" id="333142"/>
    <lineage>
        <taxon>Bacteria</taxon>
        <taxon>Bacillati</taxon>
        <taxon>Actinomycetota</taxon>
        <taxon>Actinomycetes</taxon>
        <taxon>Geodermatophilales</taxon>
        <taxon>Geodermatophilaceae</taxon>
        <taxon>Klenkia</taxon>
    </lineage>
</organism>
<name>A0A1G7ZTN7_9ACTN</name>
<dbReference type="Pfam" id="PF10604">
    <property type="entry name" value="Polyketide_cyc2"/>
    <property type="match status" value="1"/>
</dbReference>
<evidence type="ECO:0000313" key="1">
    <source>
        <dbReference type="EMBL" id="SDH11987.1"/>
    </source>
</evidence>
<reference evidence="2" key="1">
    <citation type="submission" date="2016-10" db="EMBL/GenBank/DDBJ databases">
        <authorList>
            <person name="Varghese N."/>
            <person name="Submissions S."/>
        </authorList>
    </citation>
    <scope>NUCLEOTIDE SEQUENCE [LARGE SCALE GENOMIC DNA]</scope>
    <source>
        <strain evidence="2">DSM 44526</strain>
    </source>
</reference>
<dbReference type="SUPFAM" id="SSF55961">
    <property type="entry name" value="Bet v1-like"/>
    <property type="match status" value="1"/>
</dbReference>
<evidence type="ECO:0000313" key="2">
    <source>
        <dbReference type="Proteomes" id="UP000198863"/>
    </source>
</evidence>
<dbReference type="RefSeq" id="WP_091068861.1">
    <property type="nucleotide sequence ID" value="NZ_FNCF01000009.1"/>
</dbReference>
<dbReference type="InterPro" id="IPR019587">
    <property type="entry name" value="Polyketide_cyclase/dehydratase"/>
</dbReference>
<dbReference type="OrthoDB" id="4618973at2"/>
<keyword evidence="2" id="KW-1185">Reference proteome</keyword>